<accession>A0A3S9QLF8</accession>
<dbReference type="RefSeq" id="WP_108726586.1">
    <property type="nucleotide sequence ID" value="NZ_CP029001.1"/>
</dbReference>
<dbReference type="Pfam" id="PF08341">
    <property type="entry name" value="TED"/>
    <property type="match status" value="1"/>
</dbReference>
<feature type="domain" description="Thioester" evidence="1">
    <location>
        <begin position="72"/>
        <end position="197"/>
    </location>
</feature>
<dbReference type="InterPro" id="IPR013552">
    <property type="entry name" value="Thioester_dom"/>
</dbReference>
<evidence type="ECO:0000259" key="1">
    <source>
        <dbReference type="Pfam" id="PF08341"/>
    </source>
</evidence>
<dbReference type="NCBIfam" id="NF012162">
    <property type="entry name" value="surf_Nterm_1"/>
    <property type="match status" value="1"/>
</dbReference>
<dbReference type="Gene3D" id="2.30.30.670">
    <property type="entry name" value="Thioester domain"/>
    <property type="match status" value="2"/>
</dbReference>
<dbReference type="EMBL" id="CP033905">
    <property type="protein sequence ID" value="AZR06777.1"/>
    <property type="molecule type" value="Genomic_DNA"/>
</dbReference>
<protein>
    <submittedName>
        <fullName evidence="2">Thioester-forming surface-anchored protein</fullName>
    </submittedName>
</protein>
<evidence type="ECO:0000313" key="3">
    <source>
        <dbReference type="Proteomes" id="UP000275951"/>
    </source>
</evidence>
<dbReference type="Proteomes" id="UP000275951">
    <property type="component" value="Chromosome"/>
</dbReference>
<evidence type="ECO:0000313" key="2">
    <source>
        <dbReference type="EMBL" id="AZR06777.1"/>
    </source>
</evidence>
<reference evidence="2 3" key="1">
    <citation type="submission" date="2018-11" db="EMBL/GenBank/DDBJ databases">
        <title>Multidrug-resistant genes are associated with an 42-kb island TGI1 carrying a complex class 1 integron in a Trueperella pyogenes.</title>
        <authorList>
            <person name="Dong W."/>
        </authorList>
    </citation>
    <scope>NUCLEOTIDE SEQUENCE [LARGE SCALE GENOMIC DNA]</scope>
    <source>
        <strain evidence="2 3">TP4</strain>
    </source>
</reference>
<name>A0A3S9QLF8_9ACTO</name>
<gene>
    <name evidence="2" type="ORF">EBQ10_05365</name>
</gene>
<organism evidence="2 3">
    <name type="scientific">Trueperella pyogenes</name>
    <dbReference type="NCBI Taxonomy" id="1661"/>
    <lineage>
        <taxon>Bacteria</taxon>
        <taxon>Bacillati</taxon>
        <taxon>Actinomycetota</taxon>
        <taxon>Actinomycetes</taxon>
        <taxon>Actinomycetales</taxon>
        <taxon>Actinomycetaceae</taxon>
        <taxon>Trueperella</taxon>
    </lineage>
</organism>
<proteinExistence type="predicted"/>
<dbReference type="AlphaFoldDB" id="A0A3S9QLF8"/>
<sequence>MTEHVEGVSIEDAKRIDPEVVKPQEYSGIFYGAQGPIHKDDPGDGIYKDLNGTDHFRLWVSRNKDFGQKELVYCFNLAKSYPPKWDSVRLNNAEYIREPGNPELFNTHANAIGQKLGAEKLTERVLKVMHYGMRLEDGKTMDLAEIKKKNGLTDEEWYRVTQEAIWFFTDAELSAVSRGDNTEKVFQAIKDLVEIAKKEDADVLPSELTLDLYTVKDKQSSNNYQNLLGTRFVPKERECPH</sequence>